<keyword evidence="3" id="KW-1185">Reference proteome</keyword>
<keyword evidence="1" id="KW-0732">Signal</keyword>
<organism evidence="2 3">
    <name type="scientific">Nepenthes gracilis</name>
    <name type="common">Slender pitcher plant</name>
    <dbReference type="NCBI Taxonomy" id="150966"/>
    <lineage>
        <taxon>Eukaryota</taxon>
        <taxon>Viridiplantae</taxon>
        <taxon>Streptophyta</taxon>
        <taxon>Embryophyta</taxon>
        <taxon>Tracheophyta</taxon>
        <taxon>Spermatophyta</taxon>
        <taxon>Magnoliopsida</taxon>
        <taxon>eudicotyledons</taxon>
        <taxon>Gunneridae</taxon>
        <taxon>Pentapetalae</taxon>
        <taxon>Caryophyllales</taxon>
        <taxon>Nepenthaceae</taxon>
        <taxon>Nepenthes</taxon>
    </lineage>
</organism>
<accession>A0AAD3P6Z8</accession>
<name>A0AAD3P6Z8_NEPGR</name>
<gene>
    <name evidence="2" type="ORF">Nepgr_002798</name>
</gene>
<dbReference type="AlphaFoldDB" id="A0AAD3P6Z8"/>
<proteinExistence type="predicted"/>
<dbReference type="EMBL" id="BSYO01000002">
    <property type="protein sequence ID" value="GMH00959.1"/>
    <property type="molecule type" value="Genomic_DNA"/>
</dbReference>
<sequence>MRLVGSTGVVLVSVLCFVIELCDFGYEFEPAKVLSPDLILTIVRWANYSANMIRLQATEWRSLGSRALLSGGKTSGESKVLRPLAALADPSGEKTSVVQNPSTSLATRAPLERLGAESQALAGRSSDRRSIKTRSDFVPLIFARFKGFRERGSADLRERRRENKAREPESIRETVIKVKARDKASVPRTSFYVFNVSLALKFTKML</sequence>
<comment type="caution">
    <text evidence="2">The sequence shown here is derived from an EMBL/GenBank/DDBJ whole genome shotgun (WGS) entry which is preliminary data.</text>
</comment>
<evidence type="ECO:0000256" key="1">
    <source>
        <dbReference type="SAM" id="SignalP"/>
    </source>
</evidence>
<dbReference type="Proteomes" id="UP001279734">
    <property type="component" value="Unassembled WGS sequence"/>
</dbReference>
<feature type="signal peptide" evidence="1">
    <location>
        <begin position="1"/>
        <end position="24"/>
    </location>
</feature>
<evidence type="ECO:0000313" key="3">
    <source>
        <dbReference type="Proteomes" id="UP001279734"/>
    </source>
</evidence>
<reference evidence="2" key="1">
    <citation type="submission" date="2023-05" db="EMBL/GenBank/DDBJ databases">
        <title>Nepenthes gracilis genome sequencing.</title>
        <authorList>
            <person name="Fukushima K."/>
        </authorList>
    </citation>
    <scope>NUCLEOTIDE SEQUENCE</scope>
    <source>
        <strain evidence="2">SING2019-196</strain>
    </source>
</reference>
<evidence type="ECO:0000313" key="2">
    <source>
        <dbReference type="EMBL" id="GMH00959.1"/>
    </source>
</evidence>
<protein>
    <submittedName>
        <fullName evidence="2">Uncharacterized protein</fullName>
    </submittedName>
</protein>
<feature type="chain" id="PRO_5041906138" evidence="1">
    <location>
        <begin position="25"/>
        <end position="206"/>
    </location>
</feature>